<dbReference type="OrthoDB" id="9781069at2"/>
<feature type="transmembrane region" description="Helical" evidence="1">
    <location>
        <begin position="104"/>
        <end position="125"/>
    </location>
</feature>
<reference evidence="2 3" key="1">
    <citation type="submission" date="2019-03" db="EMBL/GenBank/DDBJ databases">
        <title>Genomic Encyclopedia of Archaeal and Bacterial Type Strains, Phase II (KMG-II): from individual species to whole genera.</title>
        <authorList>
            <person name="Goeker M."/>
        </authorList>
    </citation>
    <scope>NUCLEOTIDE SEQUENCE [LARGE SCALE GENOMIC DNA]</scope>
    <source>
        <strain evidence="2 3">ATCC 700618</strain>
    </source>
</reference>
<evidence type="ECO:0000313" key="3">
    <source>
        <dbReference type="Proteomes" id="UP000295518"/>
    </source>
</evidence>
<accession>A0A4R6IE12</accession>
<comment type="caution">
    <text evidence="2">The sequence shown here is derived from an EMBL/GenBank/DDBJ whole genome shotgun (WGS) entry which is preliminary data.</text>
</comment>
<feature type="transmembrane region" description="Helical" evidence="1">
    <location>
        <begin position="190"/>
        <end position="208"/>
    </location>
</feature>
<dbReference type="AlphaFoldDB" id="A0A4R6IE12"/>
<gene>
    <name evidence="2" type="ORF">EI74_0343</name>
</gene>
<keyword evidence="1" id="KW-0812">Transmembrane</keyword>
<dbReference type="RefSeq" id="WP_094254512.1">
    <property type="nucleotide sequence ID" value="NZ_NNCE01000002.1"/>
</dbReference>
<name>A0A4R6IE12_9MOLU</name>
<proteinExistence type="predicted"/>
<feature type="transmembrane region" description="Helical" evidence="1">
    <location>
        <begin position="269"/>
        <end position="291"/>
    </location>
</feature>
<dbReference type="Pfam" id="PF05857">
    <property type="entry name" value="TraX"/>
    <property type="match status" value="1"/>
</dbReference>
<keyword evidence="3" id="KW-1185">Reference proteome</keyword>
<evidence type="ECO:0000313" key="2">
    <source>
        <dbReference type="EMBL" id="TDO20510.1"/>
    </source>
</evidence>
<feature type="transmembrane region" description="Helical" evidence="1">
    <location>
        <begin position="78"/>
        <end position="98"/>
    </location>
</feature>
<sequence length="292" mass="34241">MFKTPFKKPRSIKIQINEFKHGFLSSVNALIKFNKYTFSWEFLTSTIIRWIAVITMFVDHFAFVALTPLDKNYVSMRIIGRIAFPIFGFLAGLGINYTSRKLYYVLRFLILAIVIHVFVLIFYFTNISTQLEPLYLNIMYILFLGTLSGFVHTKNNLIGFGLIISIFVILFSLEAFPIRATINSSSFRFYIDYQTYGYSVIITSYLAYYYFNKINHEYKLIFFKIAFIISFILINIIFNQIGFTSNIQLYSLVTIPLFLFYSFKKPYSHFILTIWFSSAYAISFILPALTLF</sequence>
<feature type="transmembrane region" description="Helical" evidence="1">
    <location>
        <begin position="157"/>
        <end position="178"/>
    </location>
</feature>
<feature type="transmembrane region" description="Helical" evidence="1">
    <location>
        <begin position="220"/>
        <end position="238"/>
    </location>
</feature>
<protein>
    <submittedName>
        <fullName evidence="2">TraX protein</fullName>
    </submittedName>
</protein>
<dbReference type="InterPro" id="IPR008875">
    <property type="entry name" value="TraX"/>
</dbReference>
<evidence type="ECO:0000256" key="1">
    <source>
        <dbReference type="SAM" id="Phobius"/>
    </source>
</evidence>
<dbReference type="EMBL" id="SNWN01000010">
    <property type="protein sequence ID" value="TDO20510.1"/>
    <property type="molecule type" value="Genomic_DNA"/>
</dbReference>
<feature type="transmembrane region" description="Helical" evidence="1">
    <location>
        <begin position="47"/>
        <end position="66"/>
    </location>
</feature>
<feature type="transmembrane region" description="Helical" evidence="1">
    <location>
        <begin position="247"/>
        <end position="263"/>
    </location>
</feature>
<organism evidence="2 3">
    <name type="scientific">Mycoplasma testudineum</name>
    <dbReference type="NCBI Taxonomy" id="244584"/>
    <lineage>
        <taxon>Bacteria</taxon>
        <taxon>Bacillati</taxon>
        <taxon>Mycoplasmatota</taxon>
        <taxon>Mollicutes</taxon>
        <taxon>Mycoplasmataceae</taxon>
        <taxon>Mycoplasma</taxon>
    </lineage>
</organism>
<dbReference type="Proteomes" id="UP000295518">
    <property type="component" value="Unassembled WGS sequence"/>
</dbReference>
<keyword evidence="1" id="KW-1133">Transmembrane helix</keyword>
<feature type="transmembrane region" description="Helical" evidence="1">
    <location>
        <begin position="134"/>
        <end position="151"/>
    </location>
</feature>
<keyword evidence="1" id="KW-0472">Membrane</keyword>